<name>A0AA40HPP8_CNENI</name>
<evidence type="ECO:0000313" key="3">
    <source>
        <dbReference type="EMBL" id="KAK1335048.1"/>
    </source>
</evidence>
<gene>
    <name evidence="3" type="ORF">QTO34_004624</name>
</gene>
<keyword evidence="4" id="KW-1185">Reference proteome</keyword>
<protein>
    <recommendedName>
        <fullName evidence="5">Transmembrane protein 139</fullName>
    </recommendedName>
</protein>
<dbReference type="AlphaFoldDB" id="A0AA40HPP8"/>
<reference evidence="3" key="1">
    <citation type="submission" date="2023-06" db="EMBL/GenBank/DDBJ databases">
        <title>Reference genome for the Northern bat (Eptesicus nilssonii), a most northern bat species.</title>
        <authorList>
            <person name="Laine V.N."/>
            <person name="Pulliainen A.T."/>
            <person name="Lilley T.M."/>
        </authorList>
    </citation>
    <scope>NUCLEOTIDE SEQUENCE</scope>
    <source>
        <strain evidence="3">BLF_Eptnil</strain>
        <tissue evidence="3">Kidney</tissue>
    </source>
</reference>
<evidence type="ECO:0000313" key="4">
    <source>
        <dbReference type="Proteomes" id="UP001177744"/>
    </source>
</evidence>
<accession>A0AA40HPP8</accession>
<sequence>MESCGHTEETASTAGITLEVAFEESRVNHAKKHSHKLVLQVCRKQAVHRKGAGGGAMLPSQLWGRLEKPLLYLCCASFFLGLALLGIRPDIVPVAYFFLALGGFFMFACLLACFLEWVFQSVQPDSPGASGNARDNEAFEVPPYEEAVVLESQRRPQELDQPPPYSSVVISPGLVGDSLAIQRGPGEPEWKGEWAQRGSAGRAPISLRLRGPRVVSTAPDLQSLGMLPKLESLPRLEPLTPPPDYDVSFSHPDDDNVFYEDNWTPP</sequence>
<evidence type="ECO:0000256" key="1">
    <source>
        <dbReference type="SAM" id="MobiDB-lite"/>
    </source>
</evidence>
<proteinExistence type="predicted"/>
<dbReference type="EMBL" id="JAULJE010000014">
    <property type="protein sequence ID" value="KAK1335048.1"/>
    <property type="molecule type" value="Genomic_DNA"/>
</dbReference>
<dbReference type="InterPro" id="IPR038805">
    <property type="entry name" value="TMEM139"/>
</dbReference>
<feature type="region of interest" description="Disordered" evidence="1">
    <location>
        <begin position="233"/>
        <end position="266"/>
    </location>
</feature>
<comment type="caution">
    <text evidence="3">The sequence shown here is derived from an EMBL/GenBank/DDBJ whole genome shotgun (WGS) entry which is preliminary data.</text>
</comment>
<keyword evidence="2" id="KW-0472">Membrane</keyword>
<feature type="transmembrane region" description="Helical" evidence="2">
    <location>
        <begin position="94"/>
        <end position="119"/>
    </location>
</feature>
<dbReference type="Proteomes" id="UP001177744">
    <property type="component" value="Unassembled WGS sequence"/>
</dbReference>
<organism evidence="3 4">
    <name type="scientific">Cnephaeus nilssonii</name>
    <name type="common">Northern bat</name>
    <name type="synonym">Eptesicus nilssonii</name>
    <dbReference type="NCBI Taxonomy" id="3371016"/>
    <lineage>
        <taxon>Eukaryota</taxon>
        <taxon>Metazoa</taxon>
        <taxon>Chordata</taxon>
        <taxon>Craniata</taxon>
        <taxon>Vertebrata</taxon>
        <taxon>Euteleostomi</taxon>
        <taxon>Mammalia</taxon>
        <taxon>Eutheria</taxon>
        <taxon>Laurasiatheria</taxon>
        <taxon>Chiroptera</taxon>
        <taxon>Yangochiroptera</taxon>
        <taxon>Vespertilionidae</taxon>
        <taxon>Cnephaeus</taxon>
    </lineage>
</organism>
<evidence type="ECO:0000256" key="2">
    <source>
        <dbReference type="SAM" id="Phobius"/>
    </source>
</evidence>
<dbReference type="PANTHER" id="PTHR36294:SF1">
    <property type="entry name" value="TRANSMEMBRANE PROTEIN 139"/>
    <property type="match status" value="1"/>
</dbReference>
<evidence type="ECO:0008006" key="5">
    <source>
        <dbReference type="Google" id="ProtNLM"/>
    </source>
</evidence>
<feature type="transmembrane region" description="Helical" evidence="2">
    <location>
        <begin position="70"/>
        <end position="88"/>
    </location>
</feature>
<keyword evidence="2" id="KW-1133">Transmembrane helix</keyword>
<keyword evidence="2" id="KW-0812">Transmembrane</keyword>
<dbReference type="PANTHER" id="PTHR36294">
    <property type="entry name" value="TRANSMEMBRANE PROTEIN 139"/>
    <property type="match status" value="1"/>
</dbReference>